<reference evidence="3" key="1">
    <citation type="submission" date="2016-10" db="EMBL/GenBank/DDBJ databases">
        <authorList>
            <person name="Varghese N."/>
            <person name="Submissions S."/>
        </authorList>
    </citation>
    <scope>NUCLEOTIDE SEQUENCE [LARGE SCALE GENOMIC DNA]</scope>
    <source>
        <strain evidence="3">DSM 3669</strain>
    </source>
</reference>
<accession>A0A1I6DFY1</accession>
<evidence type="ECO:0000256" key="1">
    <source>
        <dbReference type="SAM" id="MobiDB-lite"/>
    </source>
</evidence>
<keyword evidence="3" id="KW-1185">Reference proteome</keyword>
<feature type="compositionally biased region" description="Polar residues" evidence="1">
    <location>
        <begin position="130"/>
        <end position="139"/>
    </location>
</feature>
<evidence type="ECO:0000313" key="2">
    <source>
        <dbReference type="EMBL" id="SFR04355.1"/>
    </source>
</evidence>
<dbReference type="OrthoDB" id="1807481at2"/>
<sequence length="195" mass="19862">MDGDKCKMEQILLKLMDYKSQQGVDQDGILIMLSLLNLMGMVEALNRDGAADAAGEGTGGMEALLGSLMALMAAGSMGGSRAGSGGQAPFNPAALLSLLGSLGGKGGSPDLSGLLGLLGPLMGASGPSLAGQQVPNNRNGHAAGQKSRPVQREINLDAKSKPANGKNETAVQRPPQKASEQPPKPGEVLKWDFGT</sequence>
<gene>
    <name evidence="2" type="ORF">SAMN05660706_11050</name>
</gene>
<organism evidence="2 3">
    <name type="scientific">Desulfoscipio geothermicus DSM 3669</name>
    <dbReference type="NCBI Taxonomy" id="1121426"/>
    <lineage>
        <taxon>Bacteria</taxon>
        <taxon>Bacillati</taxon>
        <taxon>Bacillota</taxon>
        <taxon>Clostridia</taxon>
        <taxon>Eubacteriales</taxon>
        <taxon>Desulfallaceae</taxon>
        <taxon>Desulfoscipio</taxon>
    </lineage>
</organism>
<dbReference type="Proteomes" id="UP000199584">
    <property type="component" value="Unassembled WGS sequence"/>
</dbReference>
<dbReference type="AlphaFoldDB" id="A0A1I6DFY1"/>
<evidence type="ECO:0000313" key="3">
    <source>
        <dbReference type="Proteomes" id="UP000199584"/>
    </source>
</evidence>
<dbReference type="EMBL" id="FOYM01000010">
    <property type="protein sequence ID" value="SFR04355.1"/>
    <property type="molecule type" value="Genomic_DNA"/>
</dbReference>
<protein>
    <submittedName>
        <fullName evidence="2">Uncharacterized protein</fullName>
    </submittedName>
</protein>
<feature type="compositionally biased region" description="Basic and acidic residues" evidence="1">
    <location>
        <begin position="150"/>
        <end position="160"/>
    </location>
</feature>
<dbReference type="RefSeq" id="WP_131820617.1">
    <property type="nucleotide sequence ID" value="NZ_FOYM01000010.1"/>
</dbReference>
<feature type="region of interest" description="Disordered" evidence="1">
    <location>
        <begin position="128"/>
        <end position="195"/>
    </location>
</feature>
<proteinExistence type="predicted"/>
<name>A0A1I6DFY1_9FIRM</name>
<dbReference type="STRING" id="39060.SAMN05660706_11050"/>